<keyword evidence="3 6" id="KW-0479">Metal-binding</keyword>
<dbReference type="CDD" id="cd05285">
    <property type="entry name" value="sorbitol_DH"/>
    <property type="match status" value="1"/>
</dbReference>
<dbReference type="InterPro" id="IPR045306">
    <property type="entry name" value="SDH-like"/>
</dbReference>
<evidence type="ECO:0000256" key="2">
    <source>
        <dbReference type="ARBA" id="ARBA00008072"/>
    </source>
</evidence>
<dbReference type="SUPFAM" id="SSF50129">
    <property type="entry name" value="GroES-like"/>
    <property type="match status" value="1"/>
</dbReference>
<evidence type="ECO:0000256" key="1">
    <source>
        <dbReference type="ARBA" id="ARBA00001947"/>
    </source>
</evidence>
<dbReference type="Gene3D" id="3.90.180.10">
    <property type="entry name" value="Medium-chain alcohol dehydrogenases, catalytic domain"/>
    <property type="match status" value="1"/>
</dbReference>
<evidence type="ECO:0000256" key="6">
    <source>
        <dbReference type="RuleBase" id="RU361277"/>
    </source>
</evidence>
<dbReference type="SUPFAM" id="SSF51735">
    <property type="entry name" value="NAD(P)-binding Rossmann-fold domains"/>
    <property type="match status" value="1"/>
</dbReference>
<dbReference type="InterPro" id="IPR013154">
    <property type="entry name" value="ADH-like_N"/>
</dbReference>
<evidence type="ECO:0000256" key="5">
    <source>
        <dbReference type="ARBA" id="ARBA00023002"/>
    </source>
</evidence>
<dbReference type="Pfam" id="PF00107">
    <property type="entry name" value="ADH_zinc_N"/>
    <property type="match status" value="1"/>
</dbReference>
<sequence>MSNLAAVMPELGRIEIRDLPEPQPGPRDAVVAIEAVGVCGSDTAYFTHGRIGDWVVDGPLILGHEVSGRVVAIGEGVTQVAVGDRVAIEPGTPCRDCEDCLAGRYHLCPRLKFLATPPYDGALVQRVALDERNLFVVPDAMSYEEAALCEPLSVGIWACRRADLRAGERVRVSGAGPVGILAAQVARALGASSVVVSDVAEFRLDKARELGFDVERSGAIGEGPGHEDADVLLECSGAPSVLAQGLWRLRNGGRAAMVGMPKQDVSLPLSRLNVKEISIALVNRYAHTWPIAISLVSSGRVDVSTLVTHRFPLEQTQDALTLASRVPDSLKAVVYPQGIPSE</sequence>
<dbReference type="Pfam" id="PF08240">
    <property type="entry name" value="ADH_N"/>
    <property type="match status" value="1"/>
</dbReference>
<dbReference type="PANTHER" id="PTHR43161:SF9">
    <property type="entry name" value="SORBITOL DEHYDROGENASE"/>
    <property type="match status" value="1"/>
</dbReference>
<dbReference type="GO" id="GO:0016616">
    <property type="term" value="F:oxidoreductase activity, acting on the CH-OH group of donors, NAD or NADP as acceptor"/>
    <property type="evidence" value="ECO:0007669"/>
    <property type="project" value="InterPro"/>
</dbReference>
<keyword evidence="4 6" id="KW-0862">Zinc</keyword>
<comment type="similarity">
    <text evidence="2 6">Belongs to the zinc-containing alcohol dehydrogenase family.</text>
</comment>
<protein>
    <submittedName>
        <fullName evidence="8">NAD(P)-dependent alcohol dehydrogenase</fullName>
    </submittedName>
</protein>
<dbReference type="Gene3D" id="3.40.50.720">
    <property type="entry name" value="NAD(P)-binding Rossmann-like Domain"/>
    <property type="match status" value="1"/>
</dbReference>
<dbReference type="RefSeq" id="WP_349425872.1">
    <property type="nucleotide sequence ID" value="NZ_CP151632.1"/>
</dbReference>
<keyword evidence="5" id="KW-0560">Oxidoreductase</keyword>
<accession>A0AAU6SDW2</accession>
<evidence type="ECO:0000256" key="4">
    <source>
        <dbReference type="ARBA" id="ARBA00022833"/>
    </source>
</evidence>
<dbReference type="InterPro" id="IPR020843">
    <property type="entry name" value="ER"/>
</dbReference>
<dbReference type="SMART" id="SM00829">
    <property type="entry name" value="PKS_ER"/>
    <property type="match status" value="1"/>
</dbReference>
<dbReference type="EMBL" id="CP151632">
    <property type="protein sequence ID" value="WZO35035.1"/>
    <property type="molecule type" value="Genomic_DNA"/>
</dbReference>
<dbReference type="AlphaFoldDB" id="A0AAU6SDW2"/>
<dbReference type="PROSITE" id="PS00059">
    <property type="entry name" value="ADH_ZINC"/>
    <property type="match status" value="1"/>
</dbReference>
<feature type="domain" description="Enoyl reductase (ER)" evidence="7">
    <location>
        <begin position="12"/>
        <end position="334"/>
    </location>
</feature>
<evidence type="ECO:0000313" key="8">
    <source>
        <dbReference type="EMBL" id="WZO35035.1"/>
    </source>
</evidence>
<dbReference type="GO" id="GO:0008270">
    <property type="term" value="F:zinc ion binding"/>
    <property type="evidence" value="ECO:0007669"/>
    <property type="project" value="InterPro"/>
</dbReference>
<evidence type="ECO:0000259" key="7">
    <source>
        <dbReference type="SMART" id="SM00829"/>
    </source>
</evidence>
<dbReference type="InterPro" id="IPR002328">
    <property type="entry name" value="ADH_Zn_CS"/>
</dbReference>
<dbReference type="InterPro" id="IPR036291">
    <property type="entry name" value="NAD(P)-bd_dom_sf"/>
</dbReference>
<dbReference type="InterPro" id="IPR013149">
    <property type="entry name" value="ADH-like_C"/>
</dbReference>
<organism evidence="8">
    <name type="scientific">Microbacterium sp. LWS13-1.2</name>
    <dbReference type="NCBI Taxonomy" id="3135264"/>
    <lineage>
        <taxon>Bacteria</taxon>
        <taxon>Bacillati</taxon>
        <taxon>Actinomycetota</taxon>
        <taxon>Actinomycetes</taxon>
        <taxon>Micrococcales</taxon>
        <taxon>Microbacteriaceae</taxon>
        <taxon>Microbacterium</taxon>
    </lineage>
</organism>
<name>A0AAU6SDW2_9MICO</name>
<proteinExistence type="inferred from homology"/>
<gene>
    <name evidence="8" type="ORF">MRBLWS13_002710</name>
</gene>
<evidence type="ECO:0000256" key="3">
    <source>
        <dbReference type="ARBA" id="ARBA00022723"/>
    </source>
</evidence>
<reference evidence="8" key="1">
    <citation type="submission" date="2024-04" db="EMBL/GenBank/DDBJ databases">
        <authorList>
            <person name="Roder T."/>
            <person name="Oberhansli S."/>
            <person name="Kreuzer M."/>
        </authorList>
    </citation>
    <scope>NUCLEOTIDE SEQUENCE</scope>
    <source>
        <strain evidence="8">LWS13-1.2</strain>
    </source>
</reference>
<dbReference type="PANTHER" id="PTHR43161">
    <property type="entry name" value="SORBITOL DEHYDROGENASE"/>
    <property type="match status" value="1"/>
</dbReference>
<dbReference type="InterPro" id="IPR011032">
    <property type="entry name" value="GroES-like_sf"/>
</dbReference>
<comment type="cofactor">
    <cofactor evidence="1 6">
        <name>Zn(2+)</name>
        <dbReference type="ChEBI" id="CHEBI:29105"/>
    </cofactor>
</comment>